<evidence type="ECO:0008006" key="3">
    <source>
        <dbReference type="Google" id="ProtNLM"/>
    </source>
</evidence>
<protein>
    <recommendedName>
        <fullName evidence="3">Radical SAM protein</fullName>
    </recommendedName>
</protein>
<dbReference type="AlphaFoldDB" id="A0A7I8DWI4"/>
<proteinExistence type="predicted"/>
<dbReference type="KEGG" id="acht:bsdcttw_37070"/>
<evidence type="ECO:0000313" key="2">
    <source>
        <dbReference type="Proteomes" id="UP000515703"/>
    </source>
</evidence>
<gene>
    <name evidence="1" type="ORF">bsdcttw_37070</name>
</gene>
<accession>A0A7I8DWI4</accession>
<organism evidence="1 2">
    <name type="scientific">Anaerocolumna chitinilytica</name>
    <dbReference type="NCBI Taxonomy" id="1727145"/>
    <lineage>
        <taxon>Bacteria</taxon>
        <taxon>Bacillati</taxon>
        <taxon>Bacillota</taxon>
        <taxon>Clostridia</taxon>
        <taxon>Lachnospirales</taxon>
        <taxon>Lachnospiraceae</taxon>
        <taxon>Anaerocolumna</taxon>
    </lineage>
</organism>
<evidence type="ECO:0000313" key="1">
    <source>
        <dbReference type="EMBL" id="BCK00667.1"/>
    </source>
</evidence>
<name>A0A7I8DWI4_9FIRM</name>
<sequence length="340" mass="39360">MELNLQDVSLTINGLVSYCKCKCKHCLLCSGDDRIQQIPYDKLEQLALKFEGIRAATGINTSLCVYNCSDYPELPHAMEVDRKISAYAGYQNLNGTPIRSGRKLSEWVSYLKNECKVTNANLSWFGNEVFHDSFVQCKGYYQYLIELATELSKQKVNYHNTVFILHSNLEMLEELYSILNNLGGTISFTLLDYRGNAKKIKNEFLTQEDSEKLPGFLLQKNLYNAKRNKLQAEWISLIKKGQLPNLTSRMMLLVATPSNIDSYLRMTCDEIIEMFHKMDKELQHSLPSISDLAYKYGSKDNILIDFRSLLWMWIDSWFEDNPQLNKSLVFSDLHTSVMWR</sequence>
<reference evidence="1 2" key="1">
    <citation type="submission" date="2020-08" db="EMBL/GenBank/DDBJ databases">
        <title>Draft genome sequencing of an Anaerocolumna strain isolated from anoxic soil subjected to BSD treatment.</title>
        <authorList>
            <person name="Uek A."/>
            <person name="Tonouchi A."/>
        </authorList>
    </citation>
    <scope>NUCLEOTIDE SEQUENCE [LARGE SCALE GENOMIC DNA]</scope>
    <source>
        <strain evidence="1 2">CTTW</strain>
    </source>
</reference>
<dbReference type="EMBL" id="AP023368">
    <property type="protein sequence ID" value="BCK00667.1"/>
    <property type="molecule type" value="Genomic_DNA"/>
</dbReference>
<reference evidence="1 2" key="2">
    <citation type="submission" date="2020-08" db="EMBL/GenBank/DDBJ databases">
        <authorList>
            <person name="Ueki A."/>
            <person name="Tonouchi A."/>
        </authorList>
    </citation>
    <scope>NUCLEOTIDE SEQUENCE [LARGE SCALE GENOMIC DNA]</scope>
    <source>
        <strain evidence="1 2">CTTW</strain>
    </source>
</reference>
<dbReference type="Proteomes" id="UP000515703">
    <property type="component" value="Chromosome"/>
</dbReference>
<keyword evidence="2" id="KW-1185">Reference proteome</keyword>
<dbReference type="RefSeq" id="WP_185256318.1">
    <property type="nucleotide sequence ID" value="NZ_AP023368.1"/>
</dbReference>